<dbReference type="InterPro" id="IPR008040">
    <property type="entry name" value="Hydant_A_N"/>
</dbReference>
<gene>
    <name evidence="4" type="ORF">B5766_09930</name>
</gene>
<feature type="domain" description="Hydantoinase A/oxoprolinase" evidence="1">
    <location>
        <begin position="201"/>
        <end position="485"/>
    </location>
</feature>
<dbReference type="GO" id="GO:0006749">
    <property type="term" value="P:glutathione metabolic process"/>
    <property type="evidence" value="ECO:0007669"/>
    <property type="project" value="TreeGrafter"/>
</dbReference>
<reference evidence="5" key="1">
    <citation type="submission" date="2017-03" db="EMBL/GenBank/DDBJ databases">
        <authorList>
            <person name="Lund M.B."/>
        </authorList>
    </citation>
    <scope>NUCLEOTIDE SEQUENCE [LARGE SCALE GENOMIC DNA]</scope>
</reference>
<dbReference type="InterPro" id="IPR002821">
    <property type="entry name" value="Hydantoinase_A"/>
</dbReference>
<dbReference type="EMBL" id="NAEP01000048">
    <property type="protein sequence ID" value="PDQ34698.1"/>
    <property type="molecule type" value="Genomic_DNA"/>
</dbReference>
<protein>
    <submittedName>
        <fullName evidence="4">5-oxoprolinase</fullName>
    </submittedName>
</protein>
<dbReference type="GO" id="GO:0017168">
    <property type="term" value="F:5-oxoprolinase (ATP-hydrolyzing) activity"/>
    <property type="evidence" value="ECO:0007669"/>
    <property type="project" value="TreeGrafter"/>
</dbReference>
<dbReference type="InterPro" id="IPR049517">
    <property type="entry name" value="ACX-like_C"/>
</dbReference>
<dbReference type="Proteomes" id="UP000219994">
    <property type="component" value="Unassembled WGS sequence"/>
</dbReference>
<sequence>MTRHRVSMDIGGTFTDIVAYDSKTQEYRATKTSTTSGNLSHGVLEGIDALIEDLTDIDFIVHGTTQGLNAFLERRGARVLLLATAGLEDIYHIARGSRLELYNAQYRKPKPLLERHDVVGIRERLQYDGSELTPLDEAAVRAAAWRVKNEGYGAIAVAYVFSFKNPAHELRTRDILREELGDDFTISLSHESAKEWREYERTSSAVIEAYTGPVVRNYLLNLETELSNRGVSVPLHIMQSSGGVLTAQSARQRPLQTLLSGPVGGAIGGEYLTSILTNSNLIGVDMGGTSFDVSLVINGTADVATEAVLEGLPMLMSVVNIHTIGAGGGSVAWVEAGGLRVGPRSAGAMPGPACYGRGGVEPTVTDANLVLGRVDADTFAGGQMKLDYHAAESALQKVGSELDLNLIEIAEGICDVANSQMAQAIRTITISRGIEPRDFSLVAFGGAGPMHAAFLAKELGIRETVVPRFPGAFSAWGMLQGNIRRDFSEPYFHLDADLDRAAMSSTLATIEREALASLESEGVPAENRRAEHSVDIRYESQEFVLTVPLRDAAEPSDEEFLTTLSRRFADMYEDRYGHSTFGAPIEIVTLRTHVTGVLDSAPQHRIPAADGSEFPHETRKATFNREELDTIIVERDSLRAGHTFVGPAIILEATATTVVPPGFRVEIDSYGSLIITLMEGRGSSL</sequence>
<evidence type="ECO:0000313" key="5">
    <source>
        <dbReference type="Proteomes" id="UP000219994"/>
    </source>
</evidence>
<dbReference type="AlphaFoldDB" id="A0A2A6FPV0"/>
<name>A0A2A6FPV0_9MICO</name>
<proteinExistence type="predicted"/>
<dbReference type="GO" id="GO:0005829">
    <property type="term" value="C:cytosol"/>
    <property type="evidence" value="ECO:0007669"/>
    <property type="project" value="TreeGrafter"/>
</dbReference>
<evidence type="ECO:0000259" key="1">
    <source>
        <dbReference type="Pfam" id="PF01968"/>
    </source>
</evidence>
<comment type="caution">
    <text evidence="4">The sequence shown here is derived from an EMBL/GenBank/DDBJ whole genome shotgun (WGS) entry which is preliminary data.</text>
</comment>
<feature type="domain" description="Hydantoinase/oxoprolinase N-terminal" evidence="2">
    <location>
        <begin position="5"/>
        <end position="179"/>
    </location>
</feature>
<dbReference type="PANTHER" id="PTHR11365">
    <property type="entry name" value="5-OXOPROLINASE RELATED"/>
    <property type="match status" value="1"/>
</dbReference>
<accession>A0A2A6FPV0</accession>
<dbReference type="Pfam" id="PF05378">
    <property type="entry name" value="Hydant_A_N"/>
    <property type="match status" value="1"/>
</dbReference>
<dbReference type="PANTHER" id="PTHR11365:SF23">
    <property type="entry name" value="HYPOTHETICAL 5-OXOPROLINASE (EUROFUNG)-RELATED"/>
    <property type="match status" value="1"/>
</dbReference>
<evidence type="ECO:0000259" key="3">
    <source>
        <dbReference type="Pfam" id="PF19278"/>
    </source>
</evidence>
<dbReference type="Pfam" id="PF19278">
    <property type="entry name" value="Hydant_A_C"/>
    <property type="match status" value="1"/>
</dbReference>
<organism evidence="4 5">
    <name type="scientific">Candidatus Lumbricidiphila eiseniae</name>
    <dbReference type="NCBI Taxonomy" id="1969409"/>
    <lineage>
        <taxon>Bacteria</taxon>
        <taxon>Bacillati</taxon>
        <taxon>Actinomycetota</taxon>
        <taxon>Actinomycetes</taxon>
        <taxon>Micrococcales</taxon>
        <taxon>Microbacteriaceae</taxon>
        <taxon>Candidatus Lumbricidiphila</taxon>
    </lineage>
</organism>
<evidence type="ECO:0000313" key="4">
    <source>
        <dbReference type="EMBL" id="PDQ34698.1"/>
    </source>
</evidence>
<dbReference type="Pfam" id="PF01968">
    <property type="entry name" value="Hydantoinase_A"/>
    <property type="match status" value="1"/>
</dbReference>
<feature type="domain" description="Acetophenone carboxylase-like C-terminal" evidence="3">
    <location>
        <begin position="502"/>
        <end position="670"/>
    </location>
</feature>
<evidence type="ECO:0000259" key="2">
    <source>
        <dbReference type="Pfam" id="PF05378"/>
    </source>
</evidence>
<dbReference type="InterPro" id="IPR045079">
    <property type="entry name" value="Oxoprolinase-like"/>
</dbReference>